<dbReference type="RefSeq" id="WP_051372589.1">
    <property type="nucleotide sequence ID" value="NZ_FPAW01000010.1"/>
</dbReference>
<evidence type="ECO:0000313" key="1">
    <source>
        <dbReference type="EMBL" id="SFT86721.1"/>
    </source>
</evidence>
<accession>A0A1I7BHX3</accession>
<dbReference type="EMBL" id="FPAW01000010">
    <property type="protein sequence ID" value="SFT86721.1"/>
    <property type="molecule type" value="Genomic_DNA"/>
</dbReference>
<reference evidence="1 2" key="1">
    <citation type="submission" date="2016-10" db="EMBL/GenBank/DDBJ databases">
        <authorList>
            <person name="de Groot N.N."/>
        </authorList>
    </citation>
    <scope>NUCLEOTIDE SEQUENCE [LARGE SCALE GENOMIC DNA]</scope>
    <source>
        <strain evidence="1 2">CGMCC 1.10959</strain>
    </source>
</reference>
<dbReference type="OrthoDB" id="9809850at2"/>
<dbReference type="Proteomes" id="UP000182466">
    <property type="component" value="Unassembled WGS sequence"/>
</dbReference>
<evidence type="ECO:0000313" key="2">
    <source>
        <dbReference type="Proteomes" id="UP000182466"/>
    </source>
</evidence>
<organism evidence="1 2">
    <name type="scientific">Sedimentitalea nanhaiensis</name>
    <dbReference type="NCBI Taxonomy" id="999627"/>
    <lineage>
        <taxon>Bacteria</taxon>
        <taxon>Pseudomonadati</taxon>
        <taxon>Pseudomonadota</taxon>
        <taxon>Alphaproteobacteria</taxon>
        <taxon>Rhodobacterales</taxon>
        <taxon>Paracoccaceae</taxon>
        <taxon>Sedimentitalea</taxon>
    </lineage>
</organism>
<dbReference type="STRING" id="999627.SAMN05216236_11067"/>
<evidence type="ECO:0008006" key="3">
    <source>
        <dbReference type="Google" id="ProtNLM"/>
    </source>
</evidence>
<keyword evidence="2" id="KW-1185">Reference proteome</keyword>
<dbReference type="eggNOG" id="COG1652">
    <property type="taxonomic scope" value="Bacteria"/>
</dbReference>
<dbReference type="AlphaFoldDB" id="A0A1I7BHX3"/>
<gene>
    <name evidence="1" type="ORF">SAMN05216236_11067</name>
</gene>
<name>A0A1I7BHX3_9RHOB</name>
<sequence>MAFFKGSYYQNLPEFDDESGFRGVRARLIADPEPVLEHSIAVADRLDSLGQNYYANPRDWRRLADCNPDAIFPEDLLIEQDTPPLPAQPRERLGQVILVPRRREGQR</sequence>
<proteinExistence type="predicted"/>
<protein>
    <recommendedName>
        <fullName evidence="3">LysM domain-containing protein</fullName>
    </recommendedName>
</protein>